<protein>
    <recommendedName>
        <fullName evidence="4">Transmembrane protein</fullName>
    </recommendedName>
</protein>
<dbReference type="Proteomes" id="UP001151760">
    <property type="component" value="Unassembled WGS sequence"/>
</dbReference>
<evidence type="ECO:0000313" key="3">
    <source>
        <dbReference type="Proteomes" id="UP001151760"/>
    </source>
</evidence>
<reference evidence="2" key="2">
    <citation type="submission" date="2022-01" db="EMBL/GenBank/DDBJ databases">
        <authorList>
            <person name="Yamashiro T."/>
            <person name="Shiraishi A."/>
            <person name="Satake H."/>
            <person name="Nakayama K."/>
        </authorList>
    </citation>
    <scope>NUCLEOTIDE SEQUENCE</scope>
</reference>
<feature type="chain" id="PRO_5046576281" description="Transmembrane protein" evidence="1">
    <location>
        <begin position="18"/>
        <end position="127"/>
    </location>
</feature>
<evidence type="ECO:0000256" key="1">
    <source>
        <dbReference type="SAM" id="SignalP"/>
    </source>
</evidence>
<proteinExistence type="predicted"/>
<sequence length="127" mass="14391">MVGWVLAALKAANIALLSRWWWRIQRDKSALWNSVIVGIHGYLGGTKPHDYESTNNGCWKSIVKAGMEIHNMGFHFFEAFSLIDVEVTMITFNGYGIGVDPSEVEGRWQNSTSLWNYFVTFVMVQGS</sequence>
<evidence type="ECO:0008006" key="4">
    <source>
        <dbReference type="Google" id="ProtNLM"/>
    </source>
</evidence>
<name>A0ABQ5GTK5_9ASTR</name>
<organism evidence="2 3">
    <name type="scientific">Tanacetum coccineum</name>
    <dbReference type="NCBI Taxonomy" id="301880"/>
    <lineage>
        <taxon>Eukaryota</taxon>
        <taxon>Viridiplantae</taxon>
        <taxon>Streptophyta</taxon>
        <taxon>Embryophyta</taxon>
        <taxon>Tracheophyta</taxon>
        <taxon>Spermatophyta</taxon>
        <taxon>Magnoliopsida</taxon>
        <taxon>eudicotyledons</taxon>
        <taxon>Gunneridae</taxon>
        <taxon>Pentapetalae</taxon>
        <taxon>asterids</taxon>
        <taxon>campanulids</taxon>
        <taxon>Asterales</taxon>
        <taxon>Asteraceae</taxon>
        <taxon>Asteroideae</taxon>
        <taxon>Anthemideae</taxon>
        <taxon>Anthemidinae</taxon>
        <taxon>Tanacetum</taxon>
    </lineage>
</organism>
<gene>
    <name evidence="2" type="ORF">Tco_1044838</name>
</gene>
<keyword evidence="3" id="KW-1185">Reference proteome</keyword>
<keyword evidence="1" id="KW-0732">Signal</keyword>
<comment type="caution">
    <text evidence="2">The sequence shown here is derived from an EMBL/GenBank/DDBJ whole genome shotgun (WGS) entry which is preliminary data.</text>
</comment>
<dbReference type="EMBL" id="BQNB010018772">
    <property type="protein sequence ID" value="GJT78113.1"/>
    <property type="molecule type" value="Genomic_DNA"/>
</dbReference>
<evidence type="ECO:0000313" key="2">
    <source>
        <dbReference type="EMBL" id="GJT78113.1"/>
    </source>
</evidence>
<reference evidence="2" key="1">
    <citation type="journal article" date="2022" name="Int. J. Mol. Sci.">
        <title>Draft Genome of Tanacetum Coccineum: Genomic Comparison of Closely Related Tanacetum-Family Plants.</title>
        <authorList>
            <person name="Yamashiro T."/>
            <person name="Shiraishi A."/>
            <person name="Nakayama K."/>
            <person name="Satake H."/>
        </authorList>
    </citation>
    <scope>NUCLEOTIDE SEQUENCE</scope>
</reference>
<feature type="signal peptide" evidence="1">
    <location>
        <begin position="1"/>
        <end position="17"/>
    </location>
</feature>
<accession>A0ABQ5GTK5</accession>